<dbReference type="InterPro" id="IPR013656">
    <property type="entry name" value="PAS_4"/>
</dbReference>
<evidence type="ECO:0000256" key="3">
    <source>
        <dbReference type="ARBA" id="ARBA00012438"/>
    </source>
</evidence>
<evidence type="ECO:0000259" key="16">
    <source>
        <dbReference type="PROSITE" id="PS50112"/>
    </source>
</evidence>
<feature type="transmembrane region" description="Helical" evidence="14">
    <location>
        <begin position="24"/>
        <end position="48"/>
    </location>
</feature>
<dbReference type="CDD" id="cd00130">
    <property type="entry name" value="PAS"/>
    <property type="match status" value="5"/>
</dbReference>
<dbReference type="InterPro" id="IPR000700">
    <property type="entry name" value="PAS-assoc_C"/>
</dbReference>
<dbReference type="SUPFAM" id="SSF55785">
    <property type="entry name" value="PYP-like sensor domain (PAS domain)"/>
    <property type="match status" value="6"/>
</dbReference>
<evidence type="ECO:0000256" key="9">
    <source>
        <dbReference type="ARBA" id="ARBA00022737"/>
    </source>
</evidence>
<dbReference type="InterPro" id="IPR000014">
    <property type="entry name" value="PAS"/>
</dbReference>
<evidence type="ECO:0000256" key="2">
    <source>
        <dbReference type="ARBA" id="ARBA00004429"/>
    </source>
</evidence>
<name>B7JUE6_RIPO1</name>
<dbReference type="Pfam" id="PF25487">
    <property type="entry name" value="ETR1_N"/>
    <property type="match status" value="1"/>
</dbReference>
<organism evidence="18 19">
    <name type="scientific">Rippkaea orientalis (strain PCC 8801 / RF-1)</name>
    <name type="common">Cyanothece sp. (strain PCC 8801)</name>
    <dbReference type="NCBI Taxonomy" id="41431"/>
    <lineage>
        <taxon>Bacteria</taxon>
        <taxon>Bacillati</taxon>
        <taxon>Cyanobacteriota</taxon>
        <taxon>Cyanophyceae</taxon>
        <taxon>Oscillatoriophycideae</taxon>
        <taxon>Chroococcales</taxon>
        <taxon>Aphanothecaceae</taxon>
        <taxon>Rippkaea</taxon>
        <taxon>Rippkaea orientalis</taxon>
    </lineage>
</organism>
<evidence type="ECO:0000256" key="12">
    <source>
        <dbReference type="ARBA" id="ARBA00022989"/>
    </source>
</evidence>
<dbReference type="InterPro" id="IPR036890">
    <property type="entry name" value="HATPase_C_sf"/>
</dbReference>
<dbReference type="KEGG" id="cyp:PCC8801_0429"/>
<dbReference type="Pfam" id="PF07568">
    <property type="entry name" value="HisKA_2"/>
    <property type="match status" value="1"/>
</dbReference>
<evidence type="ECO:0000256" key="4">
    <source>
        <dbReference type="ARBA" id="ARBA00022475"/>
    </source>
</evidence>
<feature type="domain" description="PAS" evidence="16">
    <location>
        <begin position="647"/>
        <end position="700"/>
    </location>
</feature>
<feature type="domain" description="PAS" evidence="16">
    <location>
        <begin position="759"/>
        <end position="833"/>
    </location>
</feature>
<dbReference type="InterPro" id="IPR011495">
    <property type="entry name" value="Sig_transdc_His_kin_sub2_dim/P"/>
</dbReference>
<dbReference type="Pfam" id="PF02518">
    <property type="entry name" value="HATPase_c"/>
    <property type="match status" value="1"/>
</dbReference>
<dbReference type="Gene3D" id="3.30.565.10">
    <property type="entry name" value="Histidine kinase-like ATPase, C-terminal domain"/>
    <property type="match status" value="1"/>
</dbReference>
<dbReference type="GO" id="GO:0005886">
    <property type="term" value="C:plasma membrane"/>
    <property type="evidence" value="ECO:0007669"/>
    <property type="project" value="UniProtKB-SubCell"/>
</dbReference>
<evidence type="ECO:0000313" key="19">
    <source>
        <dbReference type="Proteomes" id="UP000008204"/>
    </source>
</evidence>
<dbReference type="SMART" id="SM00091">
    <property type="entry name" value="PAS"/>
    <property type="match status" value="6"/>
</dbReference>
<dbReference type="PANTHER" id="PTHR43304">
    <property type="entry name" value="PHYTOCHROME-LIKE PROTEIN CPH1"/>
    <property type="match status" value="1"/>
</dbReference>
<sequence length="1093" mass="125552">MVYFLVYFLFYGDVILGNGQNSLITLHLTSDILITIAYYCVASTLIYLSRKCPDFSYQSIGLLLSIFLIICGTIHLIEIATLWHPNNGLFAIIKSLAALLSIYIAINLIFLISKTKYLDIKTVIETSQARLEGILNIAEDAIICINHNQQITLFNQGAEKIFGWKALDILGKPLYYLLPKRFVSEHQQYVKEFSESDHIPRKMSPHREIFGLRRDGTEFPAEASISQLKLPNETIFTVILRDISQRKQADKLFKEHEERFRKVFEEGPLGMAIVGLDYRFINVNHTLCQMLGYSESELLALTFVEVTHPDDIDKDIQLAEQLYNQEIPYYSLEKRYITKNGQILWVMLTAACLRDEQGKLRYGFAMVENINSRKQSEARLKQYEHIVSATSDAVILLDRDYTYQLANQAYLNLHQKTSEEVIGHRVSEILGEKVFQTQVKPFVDRTFLGEPLKSQDWFELPLLGRQFISANFFPYVEADHNISGVVISLRNVTDLKQIEESLRENKLKFRQLIDNVRDVLYIHDTQTYQLLYLSPAFEKIWGIPCAKVYENPYAWIDSIHPDDRESVTIAFDKQMMSGTKFDEEYRIIRPNGEIRWIWSRSFPVLDESGNIYRMAGIAEDITERKAIQKTLELQDVIVKNMAEGVCLVSASNGELVYSNPKFERMFGYEIGELKGKHVSIVNYEDESQSAEDVNQEIRHHVLAKGEYTYEVYNVKKDGTPFWCRATTSCFDHPDYGKVLVAVQEDIDDRKQTEEALIASEQRLQYLISSSPVVIFSCKSDGNFEATYVSENVINVLGYSSQVFLDDSRFWIDHIHPDDLEGVLLNLPTIFTRELHSHEFRFLRSDGTYCWLFEQIRLMRDSKGKPKEILGYLVDISDRKEAEQKIAASLQEKEVLLREIHHRVKNNLQVICSLLNLQSRSVQDGSIKELLQESRNRVRSMSLVHEKLYRSENIASINLADYINDLVNNLLNSYKTISTKITLKANIDPRISLNIDAAVPCGLIVNELISNAYKYAFSIGDQGEILLKAMINNNQELVLTVTDNGKGLPKDFDLDQVKTLGLQLVKSLTNQLRGKITINSKGGTQFEIILTRIH</sequence>
<keyword evidence="11 18" id="KW-0418">Kinase</keyword>
<feature type="domain" description="PAS" evidence="16">
    <location>
        <begin position="505"/>
        <end position="578"/>
    </location>
</feature>
<evidence type="ECO:0000259" key="17">
    <source>
        <dbReference type="PROSITE" id="PS50113"/>
    </source>
</evidence>
<keyword evidence="6" id="KW-0597">Phosphoprotein</keyword>
<evidence type="ECO:0000259" key="15">
    <source>
        <dbReference type="PROSITE" id="PS50109"/>
    </source>
</evidence>
<feature type="transmembrane region" description="Helical" evidence="14">
    <location>
        <begin position="60"/>
        <end position="83"/>
    </location>
</feature>
<keyword evidence="8 14" id="KW-0812">Transmembrane</keyword>
<dbReference type="AlphaFoldDB" id="B7JUE6"/>
<dbReference type="EMBL" id="CP001287">
    <property type="protein sequence ID" value="ACK64526.1"/>
    <property type="molecule type" value="Genomic_DNA"/>
</dbReference>
<evidence type="ECO:0000256" key="14">
    <source>
        <dbReference type="SAM" id="Phobius"/>
    </source>
</evidence>
<dbReference type="PROSITE" id="PS50112">
    <property type="entry name" value="PAS"/>
    <property type="match status" value="5"/>
</dbReference>
<keyword evidence="19" id="KW-1185">Reference proteome</keyword>
<dbReference type="PANTHER" id="PTHR43304:SF1">
    <property type="entry name" value="PAC DOMAIN-CONTAINING PROTEIN"/>
    <property type="match status" value="1"/>
</dbReference>
<gene>
    <name evidence="18" type="ordered locus">PCC8801_0429</name>
</gene>
<evidence type="ECO:0000313" key="18">
    <source>
        <dbReference type="EMBL" id="ACK64526.1"/>
    </source>
</evidence>
<dbReference type="InterPro" id="IPR013655">
    <property type="entry name" value="PAS_fold_3"/>
</dbReference>
<dbReference type="Pfam" id="PF08447">
    <property type="entry name" value="PAS_3"/>
    <property type="match status" value="3"/>
</dbReference>
<comment type="catalytic activity">
    <reaction evidence="1">
        <text>ATP + protein L-histidine = ADP + protein N-phospho-L-histidine.</text>
        <dbReference type="EC" id="2.7.13.3"/>
    </reaction>
</comment>
<dbReference type="STRING" id="41431.PCC8801_0429"/>
<dbReference type="InterPro" id="IPR058544">
    <property type="entry name" value="ETR1_N"/>
</dbReference>
<accession>B7JUE6</accession>
<dbReference type="OrthoDB" id="415062at2"/>
<dbReference type="Pfam" id="PF13426">
    <property type="entry name" value="PAS_9"/>
    <property type="match status" value="2"/>
</dbReference>
<keyword evidence="13 14" id="KW-0472">Membrane</keyword>
<evidence type="ECO:0000256" key="13">
    <source>
        <dbReference type="ARBA" id="ARBA00023136"/>
    </source>
</evidence>
<keyword evidence="4" id="KW-1003">Cell membrane</keyword>
<dbReference type="eggNOG" id="COG4191">
    <property type="taxonomic scope" value="Bacteria"/>
</dbReference>
<dbReference type="PROSITE" id="PS50113">
    <property type="entry name" value="PAC"/>
    <property type="match status" value="4"/>
</dbReference>
<proteinExistence type="predicted"/>
<evidence type="ECO:0000256" key="5">
    <source>
        <dbReference type="ARBA" id="ARBA00022519"/>
    </source>
</evidence>
<feature type="domain" description="PAC" evidence="17">
    <location>
        <begin position="581"/>
        <end position="633"/>
    </location>
</feature>
<reference evidence="19" key="1">
    <citation type="journal article" date="2011" name="MBio">
        <title>Novel metabolic attributes of the genus Cyanothece, comprising a group of unicellular nitrogen-fixing Cyanobacteria.</title>
        <authorList>
            <person name="Bandyopadhyay A."/>
            <person name="Elvitigala T."/>
            <person name="Welsh E."/>
            <person name="Stockel J."/>
            <person name="Liberton M."/>
            <person name="Min H."/>
            <person name="Sherman L.A."/>
            <person name="Pakrasi H.B."/>
        </authorList>
    </citation>
    <scope>NUCLEOTIDE SEQUENCE [LARGE SCALE GENOMIC DNA]</scope>
    <source>
        <strain evidence="19">PCC 8801</strain>
    </source>
</reference>
<dbReference type="HOGENOM" id="CLU_000445_114_71_3"/>
<evidence type="ECO:0000256" key="6">
    <source>
        <dbReference type="ARBA" id="ARBA00022553"/>
    </source>
</evidence>
<dbReference type="EC" id="2.7.13.3" evidence="3"/>
<keyword evidence="12 14" id="KW-1133">Transmembrane helix</keyword>
<evidence type="ECO:0000256" key="8">
    <source>
        <dbReference type="ARBA" id="ARBA00022692"/>
    </source>
</evidence>
<dbReference type="GO" id="GO:0004673">
    <property type="term" value="F:protein histidine kinase activity"/>
    <property type="evidence" value="ECO:0007669"/>
    <property type="project" value="UniProtKB-EC"/>
</dbReference>
<dbReference type="GO" id="GO:0000166">
    <property type="term" value="F:nucleotide binding"/>
    <property type="evidence" value="ECO:0007669"/>
    <property type="project" value="UniProtKB-KW"/>
</dbReference>
<keyword evidence="10" id="KW-0547">Nucleotide-binding</keyword>
<dbReference type="InterPro" id="IPR001610">
    <property type="entry name" value="PAC"/>
</dbReference>
<feature type="domain" description="PAC" evidence="17">
    <location>
        <begin position="835"/>
        <end position="887"/>
    </location>
</feature>
<dbReference type="RefSeq" id="WP_012593803.1">
    <property type="nucleotide sequence ID" value="NC_011726.1"/>
</dbReference>
<keyword evidence="5" id="KW-0997">Cell inner membrane</keyword>
<dbReference type="Gene3D" id="3.30.450.20">
    <property type="entry name" value="PAS domain"/>
    <property type="match status" value="6"/>
</dbReference>
<feature type="domain" description="PAS" evidence="16">
    <location>
        <begin position="127"/>
        <end position="176"/>
    </location>
</feature>
<dbReference type="eggNOG" id="COG3920">
    <property type="taxonomic scope" value="Bacteria"/>
</dbReference>
<dbReference type="NCBIfam" id="TIGR00229">
    <property type="entry name" value="sensory_box"/>
    <property type="match status" value="6"/>
</dbReference>
<comment type="subcellular location">
    <subcellularLocation>
        <location evidence="2">Cell inner membrane</location>
        <topology evidence="2">Multi-pass membrane protein</topology>
    </subcellularLocation>
</comment>
<feature type="domain" description="PAC" evidence="17">
    <location>
        <begin position="330"/>
        <end position="382"/>
    </location>
</feature>
<evidence type="ECO:0000256" key="10">
    <source>
        <dbReference type="ARBA" id="ARBA00022741"/>
    </source>
</evidence>
<feature type="domain" description="Histidine kinase" evidence="15">
    <location>
        <begin position="898"/>
        <end position="1093"/>
    </location>
</feature>
<dbReference type="Proteomes" id="UP000008204">
    <property type="component" value="Chromosome"/>
</dbReference>
<evidence type="ECO:0000256" key="1">
    <source>
        <dbReference type="ARBA" id="ARBA00000085"/>
    </source>
</evidence>
<dbReference type="InterPro" id="IPR003594">
    <property type="entry name" value="HATPase_dom"/>
</dbReference>
<evidence type="ECO:0000256" key="11">
    <source>
        <dbReference type="ARBA" id="ARBA00022777"/>
    </source>
</evidence>
<dbReference type="SMART" id="SM00086">
    <property type="entry name" value="PAC"/>
    <property type="match status" value="5"/>
</dbReference>
<dbReference type="InterPro" id="IPR035965">
    <property type="entry name" value="PAS-like_dom_sf"/>
</dbReference>
<dbReference type="SMART" id="SM00387">
    <property type="entry name" value="HATPase_c"/>
    <property type="match status" value="1"/>
</dbReference>
<dbReference type="SUPFAM" id="SSF55874">
    <property type="entry name" value="ATPase domain of HSP90 chaperone/DNA topoisomerase II/histidine kinase"/>
    <property type="match status" value="1"/>
</dbReference>
<feature type="domain" description="PAS" evidence="16">
    <location>
        <begin position="256"/>
        <end position="326"/>
    </location>
</feature>
<feature type="transmembrane region" description="Helical" evidence="14">
    <location>
        <begin position="89"/>
        <end position="112"/>
    </location>
</feature>
<dbReference type="InterPro" id="IPR005467">
    <property type="entry name" value="His_kinase_dom"/>
</dbReference>
<dbReference type="FunFam" id="2.10.70.100:FF:000001">
    <property type="entry name" value="Sensory transduction histidine kinase"/>
    <property type="match status" value="1"/>
</dbReference>
<protein>
    <recommendedName>
        <fullName evidence="3">histidine kinase</fullName>
        <ecNumber evidence="3">2.7.13.3</ecNumber>
    </recommendedName>
</protein>
<dbReference type="Pfam" id="PF08448">
    <property type="entry name" value="PAS_4"/>
    <property type="match status" value="1"/>
</dbReference>
<keyword evidence="9" id="KW-0677">Repeat</keyword>
<evidence type="ECO:0000256" key="7">
    <source>
        <dbReference type="ARBA" id="ARBA00022679"/>
    </source>
</evidence>
<dbReference type="eggNOG" id="COG2202">
    <property type="taxonomic scope" value="Bacteria"/>
</dbReference>
<dbReference type="InterPro" id="IPR052162">
    <property type="entry name" value="Sensor_kinase/Photoreceptor"/>
</dbReference>
<dbReference type="PROSITE" id="PS50109">
    <property type="entry name" value="HIS_KIN"/>
    <property type="match status" value="1"/>
</dbReference>
<feature type="domain" description="PAC" evidence="17">
    <location>
        <begin position="707"/>
        <end position="758"/>
    </location>
</feature>
<keyword evidence="7" id="KW-0808">Transferase</keyword>